<keyword evidence="3 6" id="KW-0547">Nucleotide-binding</keyword>
<evidence type="ECO:0000256" key="6">
    <source>
        <dbReference type="PROSITE-ProRule" id="PRU10141"/>
    </source>
</evidence>
<dbReference type="PROSITE" id="PS00107">
    <property type="entry name" value="PROTEIN_KINASE_ATP"/>
    <property type="match status" value="1"/>
</dbReference>
<evidence type="ECO:0000313" key="11">
    <source>
        <dbReference type="Proteomes" id="UP001202961"/>
    </source>
</evidence>
<dbReference type="InterPro" id="IPR023393">
    <property type="entry name" value="START-like_dom_sf"/>
</dbReference>
<gene>
    <name evidence="10" type="ORF">NB063_30395</name>
</gene>
<feature type="binding site" evidence="6">
    <location>
        <position position="313"/>
    </location>
    <ligand>
        <name>ATP</name>
        <dbReference type="ChEBI" id="CHEBI:30616"/>
    </ligand>
</feature>
<protein>
    <submittedName>
        <fullName evidence="10">Protein kinase</fullName>
    </submittedName>
</protein>
<feature type="domain" description="Protein kinase" evidence="8">
    <location>
        <begin position="284"/>
        <end position="578"/>
    </location>
</feature>
<dbReference type="PROSITE" id="PS50125">
    <property type="entry name" value="GUANYLATE_CYCLASE_2"/>
    <property type="match status" value="1"/>
</dbReference>
<dbReference type="CDD" id="cd07302">
    <property type="entry name" value="CHD"/>
    <property type="match status" value="1"/>
</dbReference>
<evidence type="ECO:0000256" key="5">
    <source>
        <dbReference type="ARBA" id="ARBA00022840"/>
    </source>
</evidence>
<dbReference type="InterPro" id="IPR045983">
    <property type="entry name" value="GUC-dom-containing_N"/>
</dbReference>
<dbReference type="RefSeq" id="WP_250933286.1">
    <property type="nucleotide sequence ID" value="NZ_JAMQBK010000116.1"/>
</dbReference>
<dbReference type="Pfam" id="PF00069">
    <property type="entry name" value="Pkinase"/>
    <property type="match status" value="1"/>
</dbReference>
<dbReference type="SUPFAM" id="SSF56112">
    <property type="entry name" value="Protein kinase-like (PK-like)"/>
    <property type="match status" value="2"/>
</dbReference>
<dbReference type="SMART" id="SM00220">
    <property type="entry name" value="S_TKc"/>
    <property type="match status" value="1"/>
</dbReference>
<evidence type="ECO:0000256" key="3">
    <source>
        <dbReference type="ARBA" id="ARBA00022741"/>
    </source>
</evidence>
<evidence type="ECO:0000256" key="2">
    <source>
        <dbReference type="ARBA" id="ARBA00022679"/>
    </source>
</evidence>
<proteinExistence type="predicted"/>
<organism evidence="10 11">
    <name type="scientific">Aporhodopirellula aestuarii</name>
    <dbReference type="NCBI Taxonomy" id="2950107"/>
    <lineage>
        <taxon>Bacteria</taxon>
        <taxon>Pseudomonadati</taxon>
        <taxon>Planctomycetota</taxon>
        <taxon>Planctomycetia</taxon>
        <taxon>Pirellulales</taxon>
        <taxon>Pirellulaceae</taxon>
        <taxon>Aporhodopirellula</taxon>
    </lineage>
</organism>
<dbReference type="Gene3D" id="3.30.70.1230">
    <property type="entry name" value="Nucleotide cyclase"/>
    <property type="match status" value="1"/>
</dbReference>
<evidence type="ECO:0000313" key="10">
    <source>
        <dbReference type="EMBL" id="MCM2374954.1"/>
    </source>
</evidence>
<dbReference type="InterPro" id="IPR011009">
    <property type="entry name" value="Kinase-like_dom_sf"/>
</dbReference>
<evidence type="ECO:0000256" key="7">
    <source>
        <dbReference type="SAM" id="MobiDB-lite"/>
    </source>
</evidence>
<name>A0ABT0UDJ3_9BACT</name>
<dbReference type="PROSITE" id="PS00108">
    <property type="entry name" value="PROTEIN_KINASE_ST"/>
    <property type="match status" value="1"/>
</dbReference>
<dbReference type="PANTHER" id="PTHR43289:SF6">
    <property type="entry name" value="SERINE_THREONINE-PROTEIN KINASE NEKL-3"/>
    <property type="match status" value="1"/>
</dbReference>
<keyword evidence="2" id="KW-0808">Transferase</keyword>
<evidence type="ECO:0000256" key="1">
    <source>
        <dbReference type="ARBA" id="ARBA00004167"/>
    </source>
</evidence>
<evidence type="ECO:0000259" key="9">
    <source>
        <dbReference type="PROSITE" id="PS50125"/>
    </source>
</evidence>
<dbReference type="Pfam" id="PF19363">
    <property type="entry name" value="DUF5939"/>
    <property type="match status" value="1"/>
</dbReference>
<comment type="caution">
    <text evidence="10">The sequence shown here is derived from an EMBL/GenBank/DDBJ whole genome shotgun (WGS) entry which is preliminary data.</text>
</comment>
<evidence type="ECO:0000259" key="8">
    <source>
        <dbReference type="PROSITE" id="PS50011"/>
    </source>
</evidence>
<dbReference type="Gene3D" id="3.30.530.20">
    <property type="match status" value="1"/>
</dbReference>
<dbReference type="EMBL" id="JAMQBK010000116">
    <property type="protein sequence ID" value="MCM2374954.1"/>
    <property type="molecule type" value="Genomic_DNA"/>
</dbReference>
<dbReference type="InterPro" id="IPR029787">
    <property type="entry name" value="Nucleotide_cyclase"/>
</dbReference>
<dbReference type="SUPFAM" id="SSF55073">
    <property type="entry name" value="Nucleotide cyclase"/>
    <property type="match status" value="1"/>
</dbReference>
<dbReference type="Gene3D" id="1.10.510.10">
    <property type="entry name" value="Transferase(Phosphotransferase) domain 1"/>
    <property type="match status" value="1"/>
</dbReference>
<dbReference type="InterPro" id="IPR000719">
    <property type="entry name" value="Prot_kinase_dom"/>
</dbReference>
<comment type="subcellular location">
    <subcellularLocation>
        <location evidence="1">Membrane</location>
        <topology evidence="1">Single-pass membrane protein</topology>
    </subcellularLocation>
</comment>
<dbReference type="InterPro" id="IPR001054">
    <property type="entry name" value="A/G_cyclase"/>
</dbReference>
<keyword evidence="11" id="KW-1185">Reference proteome</keyword>
<dbReference type="GO" id="GO:0016301">
    <property type="term" value="F:kinase activity"/>
    <property type="evidence" value="ECO:0007669"/>
    <property type="project" value="UniProtKB-KW"/>
</dbReference>
<dbReference type="InterPro" id="IPR017441">
    <property type="entry name" value="Protein_kinase_ATP_BS"/>
</dbReference>
<dbReference type="Gene3D" id="3.30.200.20">
    <property type="entry name" value="Phosphorylase Kinase, domain 1"/>
    <property type="match status" value="1"/>
</dbReference>
<dbReference type="InterPro" id="IPR008271">
    <property type="entry name" value="Ser/Thr_kinase_AS"/>
</dbReference>
<dbReference type="Proteomes" id="UP001202961">
    <property type="component" value="Unassembled WGS sequence"/>
</dbReference>
<feature type="region of interest" description="Disordered" evidence="7">
    <location>
        <begin position="251"/>
        <end position="276"/>
    </location>
</feature>
<dbReference type="SUPFAM" id="SSF55961">
    <property type="entry name" value="Bet v1-like"/>
    <property type="match status" value="1"/>
</dbReference>
<keyword evidence="4 10" id="KW-0418">Kinase</keyword>
<dbReference type="PROSITE" id="PS50011">
    <property type="entry name" value="PROTEIN_KINASE_DOM"/>
    <property type="match status" value="1"/>
</dbReference>
<feature type="domain" description="Guanylate cyclase" evidence="9">
    <location>
        <begin position="1023"/>
        <end position="1137"/>
    </location>
</feature>
<sequence>MSTDQTINLQHASAPLRTISVGHDGEALVGASPQGGFYELRVLSSASAIRCRQLREQLTRVELLDHPQVRRIVEISEDSTPPSYKLGIPHQVDPFADRLSLQLDSLTDNARLTIAASIVDASIAAHRIGVYHGSFNSSTILVSHANDDLQVWIDFTGAACSEGVTIEDLSVETDLRCLRQLLSELIGSVVEGNTNQAANALTARSRVILRQWLKPVDAGEPLVPTLGQWQQLLEPFAEQRSSMDQTGVISPLKAPAASSSTSRVYPGRPSAKESAEPPVQIGRFRIGEQIGEGGMGTVYRATDSASGEIVAVKVLRNTGKDIAQAVRRFRKEARLLADVQNDHIIKLVEVGEDDGLHFLAMEFINGIDLKSWLSSKDGLPEADALRLAADMARGLDEAHAREIVHRDVKPENVLLKLKEETPASDLALVDRSIHDFTVKLTDFGIARHVNQSESMEMTRAGSIMGTPKYMSPEQCNSTDAIGPTADVYSLGITLFEMLTGTVPFDSDDFMKLAAMHCFDEPPAVQKRNATITDGAAQIVTRCLAKNPEDRFGDAGQFLKEILRLLRGDAAEMDAHPKLPAGHDVAKRWDKTVTWQLESSPAELWPLVSNTERLNEAIGLPAVEYRTEKDPQFGIRKFGSFTLSGVRVAWEEHPFEWVEGKRMGILREFSSGPFKWFLSVVTMTPRSVGGTELSHRVQIEPRNLLGRVLTKVEADWKGFRNLEKVYARMDRSLRGRLEKRYGSDPFEEVRPLSRNQALRLNQRMDRVMETGVEPQIADALTTVLQEWSPQELAKLRPLAIAHRTGTDGAKMTDACLVAAKEGVLNLQWDVLCPTCRVSASSSDKLSQIQAHTHCEACDVNFKSNLANAIEMVFQAHPEIRDINESKYCIGGPEHSPHVIAQIRVDVAESVNVTVDLGVGDYLIRGPRLSKTQTVRIQSTSAPSSLDFTLSQLGAGPHTPKLRAGRQILTFTNDLPSLHVVRLERMIVRDDVVTAAMASANPLFRQLFPNQSFAVSNPVETEMMTFLATCINDVDELYASMGEAQAYSAINDHHALLSVVVAGCGGTVVKTIGEKMLAVFAVREDAVTAAVRIRRSIQDSGHQPIQLGLGIHSGATLVTTQNNQLDYFGSTVRAVFAIPELASGDTLITEAVYTDPSVADQLREISNQVEQLDLPGSPATRIKRI</sequence>
<reference evidence="10 11" key="1">
    <citation type="journal article" date="2022" name="Syst. Appl. Microbiol.">
        <title>Rhodopirellula aestuarii sp. nov., a novel member of the genus Rhodopirellula isolated from brackish sediments collected in the Tagus River estuary, Portugal.</title>
        <authorList>
            <person name="Vitorino I.R."/>
            <person name="Klimek D."/>
            <person name="Calusinska M."/>
            <person name="Lobo-da-Cunha A."/>
            <person name="Vasconcelos V."/>
            <person name="Lage O.M."/>
        </authorList>
    </citation>
    <scope>NUCLEOTIDE SEQUENCE [LARGE SCALE GENOMIC DNA]</scope>
    <source>
        <strain evidence="10 11">ICT_H3.1</strain>
    </source>
</reference>
<accession>A0ABT0UDJ3</accession>
<dbReference type="CDD" id="cd14014">
    <property type="entry name" value="STKc_PknB_like"/>
    <property type="match status" value="1"/>
</dbReference>
<evidence type="ECO:0000256" key="4">
    <source>
        <dbReference type="ARBA" id="ARBA00022777"/>
    </source>
</evidence>
<dbReference type="PANTHER" id="PTHR43289">
    <property type="entry name" value="MITOGEN-ACTIVATED PROTEIN KINASE KINASE KINASE 20-RELATED"/>
    <property type="match status" value="1"/>
</dbReference>
<keyword evidence="5 6" id="KW-0067">ATP-binding</keyword>